<protein>
    <submittedName>
        <fullName evidence="4">VWFA domain-containing protein</fullName>
    </submittedName>
</protein>
<dbReference type="SUPFAM" id="SSF56436">
    <property type="entry name" value="C-type lectin-like"/>
    <property type="match status" value="1"/>
</dbReference>
<dbReference type="SUPFAM" id="SSF53300">
    <property type="entry name" value="vWA-like"/>
    <property type="match status" value="1"/>
</dbReference>
<dbReference type="InterPro" id="IPR016187">
    <property type="entry name" value="CTDL_fold"/>
</dbReference>
<reference evidence="4" key="1">
    <citation type="submission" date="2022-11" db="UniProtKB">
        <authorList>
            <consortium name="WormBaseParasite"/>
        </authorList>
    </citation>
    <scope>IDENTIFICATION</scope>
</reference>
<keyword evidence="3" id="KW-1185">Reference proteome</keyword>
<dbReference type="Gene3D" id="3.40.50.410">
    <property type="entry name" value="von Willebrand factor, type A domain"/>
    <property type="match status" value="1"/>
</dbReference>
<dbReference type="CDD" id="cd00037">
    <property type="entry name" value="CLECT"/>
    <property type="match status" value="1"/>
</dbReference>
<dbReference type="Proteomes" id="UP000887578">
    <property type="component" value="Unplaced"/>
</dbReference>
<dbReference type="CDD" id="cd01450">
    <property type="entry name" value="vWFA_subfamily_ECM"/>
    <property type="match status" value="1"/>
</dbReference>
<sequence length="397" mass="44381">MPTTATTHTSSTTKSTIISPTPSVQPPADGNGTPCSTDTSQAWLDILFVIDTSSTMGKHNLRELAGGLPTIMETFNIAQNGDHTTRVGIITYATSVTIRYQLNDVTNFDDLRLNFLKLPSYVTLNDNGVNANDALQQAFDHFESQKSQRIPLIVLIAAGYDANGFKNAYQTAKNIKDNGISIITIDFGLSDSTLKIELGSIASAGYNYTSDQEGLYDILPYAFTQSRKSGTSVSKSLNCFCPQNSYQLRNKNSLWNNYTNFADCYYGYNINTNPSFANCDPGVLAAITSPEKFTFITDTVVPYVFKREKKFTIGLHKSEVDLTWKWWNYDKSEFPYDYVYPEMSQTPAPNDNYGYMWRYSGFNWKLQTGNNVSLPYVCQMKACDAAYICDQSPLKNV</sequence>
<evidence type="ECO:0000259" key="2">
    <source>
        <dbReference type="PROSITE" id="PS50234"/>
    </source>
</evidence>
<dbReference type="SMART" id="SM00327">
    <property type="entry name" value="VWA"/>
    <property type="match status" value="1"/>
</dbReference>
<accession>A0A914PJU4</accession>
<evidence type="ECO:0000256" key="1">
    <source>
        <dbReference type="SAM" id="MobiDB-lite"/>
    </source>
</evidence>
<dbReference type="PANTHER" id="PTHR31024:SF3">
    <property type="entry name" value="C-TYPE LECTIN-RELATED"/>
    <property type="match status" value="1"/>
</dbReference>
<dbReference type="PROSITE" id="PS50234">
    <property type="entry name" value="VWFA"/>
    <property type="match status" value="1"/>
</dbReference>
<evidence type="ECO:0000313" key="4">
    <source>
        <dbReference type="WBParaSite" id="PDA_v2.g15034.t1"/>
    </source>
</evidence>
<feature type="region of interest" description="Disordered" evidence="1">
    <location>
        <begin position="1"/>
        <end position="36"/>
    </location>
</feature>
<dbReference type="InterPro" id="IPR002035">
    <property type="entry name" value="VWF_A"/>
</dbReference>
<feature type="domain" description="VWFA" evidence="2">
    <location>
        <begin position="45"/>
        <end position="240"/>
    </location>
</feature>
<dbReference type="Gene3D" id="3.10.100.10">
    <property type="entry name" value="Mannose-Binding Protein A, subunit A"/>
    <property type="match status" value="1"/>
</dbReference>
<dbReference type="InterPro" id="IPR036465">
    <property type="entry name" value="vWFA_dom_sf"/>
</dbReference>
<dbReference type="AlphaFoldDB" id="A0A914PJU4"/>
<proteinExistence type="predicted"/>
<evidence type="ECO:0000313" key="3">
    <source>
        <dbReference type="Proteomes" id="UP000887578"/>
    </source>
</evidence>
<organism evidence="3 4">
    <name type="scientific">Panagrolaimus davidi</name>
    <dbReference type="NCBI Taxonomy" id="227884"/>
    <lineage>
        <taxon>Eukaryota</taxon>
        <taxon>Metazoa</taxon>
        <taxon>Ecdysozoa</taxon>
        <taxon>Nematoda</taxon>
        <taxon>Chromadorea</taxon>
        <taxon>Rhabditida</taxon>
        <taxon>Tylenchina</taxon>
        <taxon>Panagrolaimomorpha</taxon>
        <taxon>Panagrolaimoidea</taxon>
        <taxon>Panagrolaimidae</taxon>
        <taxon>Panagrolaimus</taxon>
    </lineage>
</organism>
<feature type="compositionally biased region" description="Low complexity" evidence="1">
    <location>
        <begin position="1"/>
        <end position="22"/>
    </location>
</feature>
<dbReference type="Pfam" id="PF00092">
    <property type="entry name" value="VWA"/>
    <property type="match status" value="1"/>
</dbReference>
<dbReference type="InterPro" id="IPR016186">
    <property type="entry name" value="C-type_lectin-like/link_sf"/>
</dbReference>
<dbReference type="PANTHER" id="PTHR31024">
    <property type="entry name" value="C-TYPE LECTIN"/>
    <property type="match status" value="1"/>
</dbReference>
<dbReference type="WBParaSite" id="PDA_v2.g15034.t1">
    <property type="protein sequence ID" value="PDA_v2.g15034.t1"/>
    <property type="gene ID" value="PDA_v2.g15034"/>
</dbReference>
<name>A0A914PJU4_9BILA</name>